<feature type="repeat" description="TPR" evidence="1">
    <location>
        <begin position="168"/>
        <end position="201"/>
    </location>
</feature>
<dbReference type="SUPFAM" id="SSF48452">
    <property type="entry name" value="TPR-like"/>
    <property type="match status" value="2"/>
</dbReference>
<dbReference type="InterPro" id="IPR019734">
    <property type="entry name" value="TPR_rpt"/>
</dbReference>
<reference evidence="2" key="1">
    <citation type="submission" date="2022-04" db="EMBL/GenBank/DDBJ databases">
        <title>Lysobacter sp. CAU 1642 isolated from sea sand.</title>
        <authorList>
            <person name="Kim W."/>
        </authorList>
    </citation>
    <scope>NUCLEOTIDE SEQUENCE</scope>
    <source>
        <strain evidence="2">CAU 1642</strain>
    </source>
</reference>
<dbReference type="RefSeq" id="WP_248204289.1">
    <property type="nucleotide sequence ID" value="NZ_JALNMH010000001.1"/>
</dbReference>
<keyword evidence="1" id="KW-0802">TPR repeat</keyword>
<evidence type="ECO:0000313" key="2">
    <source>
        <dbReference type="EMBL" id="MCK7592247.1"/>
    </source>
</evidence>
<evidence type="ECO:0000256" key="1">
    <source>
        <dbReference type="PROSITE-ProRule" id="PRU00339"/>
    </source>
</evidence>
<dbReference type="PANTHER" id="PTHR12558:SF13">
    <property type="entry name" value="CELL DIVISION CYCLE PROTEIN 27 HOMOLOG"/>
    <property type="match status" value="1"/>
</dbReference>
<dbReference type="PANTHER" id="PTHR12558">
    <property type="entry name" value="CELL DIVISION CYCLE 16,23,27"/>
    <property type="match status" value="1"/>
</dbReference>
<evidence type="ECO:0000313" key="3">
    <source>
        <dbReference type="Proteomes" id="UP001431449"/>
    </source>
</evidence>
<sequence length="677" mass="73797">MQQEILEAIGRKDAETALRLARDAVAANPEDAEAQHALGLSLQLSGDHAAAAEAFDRAIALAPHTSRYHVARAALALGQRDAERADSEIRAALAADPNQLNAYVLAAHLAISRGDADDAERQLKLAQRVAPDHPVVIAIEGNLAQLRGEHEKAIKLLSSAAERMPEEPLVLASLGLAYLDAGHLAFAEQSLRRALDGQPNALRLRWALVEAKRRQGHLQDLPAELERILAQQPDDPRALALLGDCRLRMGEVDAALAAYRQLIGQRPLREVALDGVMRTLSQSGLHAQAVLLMDEQLERNSDADALWQRRVMLVQGDLEAAGSVLDRWQAALPDSLGQILVRAEYDEACGRAEAAEAGVDKVLAAQPGSSNAAGIKFRLLLRRDPQAALQMAEQFHARAGSPQAKRLTRTWQGFALDRVERHDEAGAIWLELAESAGQAQALPPIRTQRAEPAPSGKPQARLLWGPPGSRVAELVGMLRGVPDLHVLDDRFGPGPRQDGFGPWLADGRATPGARWYAELEMREIPPAQIIDWLPHWDISIDTALPESRLCAVLADPRDLLLNALVFGGPQPWPQPTPEALVDWLQAALGPLVDLPESRRLIVDSAQLVDGPDSVAQRVERFFDLQQTPPSEGIETSRRGVSDFPACFPPGHWRRYAKAFDQHFAPLAPLAERLGFEA</sequence>
<protein>
    <submittedName>
        <fullName evidence="2">Tetratricopeptide repeat protein</fullName>
    </submittedName>
</protein>
<gene>
    <name evidence="2" type="ORF">M0G41_01030</name>
</gene>
<feature type="repeat" description="TPR" evidence="1">
    <location>
        <begin position="236"/>
        <end position="269"/>
    </location>
</feature>
<keyword evidence="3" id="KW-1185">Reference proteome</keyword>
<organism evidence="2 3">
    <name type="scientific">Pseudomarimonas salicorniae</name>
    <dbReference type="NCBI Taxonomy" id="2933270"/>
    <lineage>
        <taxon>Bacteria</taxon>
        <taxon>Pseudomonadati</taxon>
        <taxon>Pseudomonadota</taxon>
        <taxon>Gammaproteobacteria</taxon>
        <taxon>Lysobacterales</taxon>
        <taxon>Lysobacteraceae</taxon>
        <taxon>Pseudomarimonas</taxon>
    </lineage>
</organism>
<dbReference type="Pfam" id="PF13432">
    <property type="entry name" value="TPR_16"/>
    <property type="match status" value="3"/>
</dbReference>
<dbReference type="Gene3D" id="1.25.40.10">
    <property type="entry name" value="Tetratricopeptide repeat domain"/>
    <property type="match status" value="3"/>
</dbReference>
<proteinExistence type="predicted"/>
<dbReference type="InterPro" id="IPR011990">
    <property type="entry name" value="TPR-like_helical_dom_sf"/>
</dbReference>
<dbReference type="PROSITE" id="PS50005">
    <property type="entry name" value="TPR"/>
    <property type="match status" value="3"/>
</dbReference>
<comment type="caution">
    <text evidence="2">The sequence shown here is derived from an EMBL/GenBank/DDBJ whole genome shotgun (WGS) entry which is preliminary data.</text>
</comment>
<dbReference type="EMBL" id="JALNMH010000001">
    <property type="protein sequence ID" value="MCK7592247.1"/>
    <property type="molecule type" value="Genomic_DNA"/>
</dbReference>
<feature type="repeat" description="TPR" evidence="1">
    <location>
        <begin position="32"/>
        <end position="65"/>
    </location>
</feature>
<dbReference type="Proteomes" id="UP001431449">
    <property type="component" value="Unassembled WGS sequence"/>
</dbReference>
<dbReference type="SMART" id="SM00028">
    <property type="entry name" value="TPR"/>
    <property type="match status" value="6"/>
</dbReference>
<name>A0ABT0GD33_9GAMM</name>
<accession>A0ABT0GD33</accession>